<organism evidence="3 4">
    <name type="scientific">Pseudovirgaria hyperparasitica</name>
    <dbReference type="NCBI Taxonomy" id="470096"/>
    <lineage>
        <taxon>Eukaryota</taxon>
        <taxon>Fungi</taxon>
        <taxon>Dikarya</taxon>
        <taxon>Ascomycota</taxon>
        <taxon>Pezizomycotina</taxon>
        <taxon>Dothideomycetes</taxon>
        <taxon>Dothideomycetes incertae sedis</taxon>
        <taxon>Acrospermales</taxon>
        <taxon>Acrospermaceae</taxon>
        <taxon>Pseudovirgaria</taxon>
    </lineage>
</organism>
<dbReference type="GO" id="GO:0004674">
    <property type="term" value="F:protein serine/threonine kinase activity"/>
    <property type="evidence" value="ECO:0007669"/>
    <property type="project" value="TreeGrafter"/>
</dbReference>
<dbReference type="RefSeq" id="XP_033603359.1">
    <property type="nucleotide sequence ID" value="XM_033746542.1"/>
</dbReference>
<feature type="region of interest" description="Disordered" evidence="1">
    <location>
        <begin position="1"/>
        <end position="31"/>
    </location>
</feature>
<dbReference type="EMBL" id="ML996567">
    <property type="protein sequence ID" value="KAF2760908.1"/>
    <property type="molecule type" value="Genomic_DNA"/>
</dbReference>
<dbReference type="GeneID" id="54487596"/>
<evidence type="ECO:0000259" key="2">
    <source>
        <dbReference type="PROSITE" id="PS50011"/>
    </source>
</evidence>
<dbReference type="CDD" id="cd00180">
    <property type="entry name" value="PKc"/>
    <property type="match status" value="1"/>
</dbReference>
<dbReference type="Proteomes" id="UP000799437">
    <property type="component" value="Unassembled WGS sequence"/>
</dbReference>
<protein>
    <submittedName>
        <fullName evidence="3">Kinase-like protein</fullName>
    </submittedName>
</protein>
<evidence type="ECO:0000256" key="1">
    <source>
        <dbReference type="SAM" id="MobiDB-lite"/>
    </source>
</evidence>
<dbReference type="OrthoDB" id="4062651at2759"/>
<dbReference type="InterPro" id="IPR011009">
    <property type="entry name" value="Kinase-like_dom_sf"/>
</dbReference>
<dbReference type="SUPFAM" id="SSF56112">
    <property type="entry name" value="Protein kinase-like (PK-like)"/>
    <property type="match status" value="1"/>
</dbReference>
<evidence type="ECO:0000313" key="3">
    <source>
        <dbReference type="EMBL" id="KAF2760908.1"/>
    </source>
</evidence>
<feature type="domain" description="Protein kinase" evidence="2">
    <location>
        <begin position="185"/>
        <end position="604"/>
    </location>
</feature>
<dbReference type="InterPro" id="IPR000719">
    <property type="entry name" value="Prot_kinase_dom"/>
</dbReference>
<reference evidence="3" key="1">
    <citation type="journal article" date="2020" name="Stud. Mycol.">
        <title>101 Dothideomycetes genomes: a test case for predicting lifestyles and emergence of pathogens.</title>
        <authorList>
            <person name="Haridas S."/>
            <person name="Albert R."/>
            <person name="Binder M."/>
            <person name="Bloem J."/>
            <person name="Labutti K."/>
            <person name="Salamov A."/>
            <person name="Andreopoulos B."/>
            <person name="Baker S."/>
            <person name="Barry K."/>
            <person name="Bills G."/>
            <person name="Bluhm B."/>
            <person name="Cannon C."/>
            <person name="Castanera R."/>
            <person name="Culley D."/>
            <person name="Daum C."/>
            <person name="Ezra D."/>
            <person name="Gonzalez J."/>
            <person name="Henrissat B."/>
            <person name="Kuo A."/>
            <person name="Liang C."/>
            <person name="Lipzen A."/>
            <person name="Lutzoni F."/>
            <person name="Magnuson J."/>
            <person name="Mondo S."/>
            <person name="Nolan M."/>
            <person name="Ohm R."/>
            <person name="Pangilinan J."/>
            <person name="Park H.-J."/>
            <person name="Ramirez L."/>
            <person name="Alfaro M."/>
            <person name="Sun H."/>
            <person name="Tritt A."/>
            <person name="Yoshinaga Y."/>
            <person name="Zwiers L.-H."/>
            <person name="Turgeon B."/>
            <person name="Goodwin S."/>
            <person name="Spatafora J."/>
            <person name="Crous P."/>
            <person name="Grigoriev I."/>
        </authorList>
    </citation>
    <scope>NUCLEOTIDE SEQUENCE</scope>
    <source>
        <strain evidence="3">CBS 121739</strain>
    </source>
</reference>
<keyword evidence="4" id="KW-1185">Reference proteome</keyword>
<dbReference type="PROSITE" id="PS50011">
    <property type="entry name" value="PROTEIN_KINASE_DOM"/>
    <property type="match status" value="1"/>
</dbReference>
<dbReference type="GO" id="GO:0005524">
    <property type="term" value="F:ATP binding"/>
    <property type="evidence" value="ECO:0007669"/>
    <property type="project" value="InterPro"/>
</dbReference>
<name>A0A6A6WDK0_9PEZI</name>
<proteinExistence type="predicted"/>
<dbReference type="SMART" id="SM00220">
    <property type="entry name" value="S_TKc"/>
    <property type="match status" value="1"/>
</dbReference>
<keyword evidence="3" id="KW-0418">Kinase</keyword>
<dbReference type="Gene3D" id="1.10.510.10">
    <property type="entry name" value="Transferase(Phosphotransferase) domain 1"/>
    <property type="match status" value="1"/>
</dbReference>
<evidence type="ECO:0000313" key="4">
    <source>
        <dbReference type="Proteomes" id="UP000799437"/>
    </source>
</evidence>
<dbReference type="PANTHER" id="PTHR24359:SF1">
    <property type="entry name" value="INHIBITOR OF NUCLEAR FACTOR KAPPA-B KINASE EPSILON SUBUNIT HOMOLOG 1-RELATED"/>
    <property type="match status" value="1"/>
</dbReference>
<dbReference type="Pfam" id="PF00069">
    <property type="entry name" value="Pkinase"/>
    <property type="match status" value="1"/>
</dbReference>
<sequence>MVSSDTESDGSEHTTEPNTIERAISKEKKRSQFHKTESGFFLPNDAINRILTKEAIAQATAMKETDASVNYTFKFAKRLFAIVVYSVSYNDLGRSILQNAMESFKKANINDHMLPLIRDETVGASARDSSLKYFFKKYKKRIWKSNMEQALDTFEERQWMFLAPTFSSDVKSTIDVPWCAPLPFVSRAPSIAEGSFGWVYHYDVHGAHIDDIGSQHSQPSSKYTPRTVAVKEFRKRNGGKVSELRKAWEAEAENLVNVEERDSSHIVHFIAAFRRCYADEQINEYYLMFEWADGGSLRQLWEVVKPRPDVTFVRTVFDQLIGITRAIRKCHYRDSDGDSTHYRHGDLKPENILWFRTSNDINDIGTLKIGDWGIAKGHTLDTTIRVNNTSTRFGTQRYEPPESETGLVAGFEGQSEKRISRLYDIWAMGCIILEFLSWMLNGYEGLSRFNQYTSGSTGREEPFYELEITKLGDRKKAVVHRRVVEEMNRMAKHPRCLVNKTALGDLLQLVRDHILVVGVPNRTASVNHNFEHGTPEQCGTSPIWNNIHVGPGNGGRSTQIVHDRSHNDTPMIAVRDTMEEAAKVDPESDYDELPQYRYQAKKFLEALETIKLKLDNDVYQFEDAISGASPITVPIEEQAMSSAVSKIESLNIGRV</sequence>
<keyword evidence="3" id="KW-0808">Transferase</keyword>
<dbReference type="AlphaFoldDB" id="A0A6A6WDK0"/>
<dbReference type="PANTHER" id="PTHR24359">
    <property type="entry name" value="SERINE/THREONINE-PROTEIN KINASE SBK1"/>
    <property type="match status" value="1"/>
</dbReference>
<accession>A0A6A6WDK0</accession>
<gene>
    <name evidence="3" type="ORF">EJ05DRAFT_497479</name>
</gene>